<evidence type="ECO:0000259" key="3">
    <source>
        <dbReference type="Pfam" id="PF06011"/>
    </source>
</evidence>
<proteinExistence type="predicted"/>
<evidence type="ECO:0000256" key="2">
    <source>
        <dbReference type="SAM" id="Phobius"/>
    </source>
</evidence>
<feature type="compositionally biased region" description="Low complexity" evidence="1">
    <location>
        <begin position="1468"/>
        <end position="1483"/>
    </location>
</feature>
<feature type="compositionally biased region" description="Polar residues" evidence="1">
    <location>
        <begin position="1714"/>
        <end position="1747"/>
    </location>
</feature>
<dbReference type="InterPro" id="IPR040241">
    <property type="entry name" value="TRP_Flc/Pkd2-like"/>
</dbReference>
<feature type="compositionally biased region" description="Polar residues" evidence="1">
    <location>
        <begin position="1589"/>
        <end position="1607"/>
    </location>
</feature>
<evidence type="ECO:0000313" key="4">
    <source>
        <dbReference type="EMBL" id="GJJ69494.1"/>
    </source>
</evidence>
<evidence type="ECO:0000313" key="5">
    <source>
        <dbReference type="Proteomes" id="UP000827284"/>
    </source>
</evidence>
<feature type="region of interest" description="Disordered" evidence="1">
    <location>
        <begin position="1862"/>
        <end position="1881"/>
    </location>
</feature>
<feature type="transmembrane region" description="Helical" evidence="2">
    <location>
        <begin position="568"/>
        <end position="593"/>
    </location>
</feature>
<keyword evidence="2" id="KW-0812">Transmembrane</keyword>
<feature type="compositionally biased region" description="Low complexity" evidence="1">
    <location>
        <begin position="1769"/>
        <end position="1781"/>
    </location>
</feature>
<feature type="transmembrane region" description="Helical" evidence="2">
    <location>
        <begin position="790"/>
        <end position="813"/>
    </location>
</feature>
<dbReference type="GO" id="GO:0055085">
    <property type="term" value="P:transmembrane transport"/>
    <property type="evidence" value="ECO:0007669"/>
    <property type="project" value="TreeGrafter"/>
</dbReference>
<feature type="compositionally biased region" description="Low complexity" evidence="1">
    <location>
        <begin position="1522"/>
        <end position="1534"/>
    </location>
</feature>
<reference evidence="4" key="2">
    <citation type="journal article" date="2022" name="Microbiol. Resour. Announc.">
        <title>Whole-Genome Sequence of Entomortierella parvispora E1425, a Mucoromycotan Fungus Associated with Burkholderiaceae-Related Endosymbiotic Bacteria.</title>
        <authorList>
            <person name="Herlambang A."/>
            <person name="Guo Y."/>
            <person name="Takashima Y."/>
            <person name="Narisawa K."/>
            <person name="Ohta H."/>
            <person name="Nishizawa T."/>
        </authorList>
    </citation>
    <scope>NUCLEOTIDE SEQUENCE</scope>
    <source>
        <strain evidence="4">E1425</strain>
    </source>
</reference>
<feature type="compositionally biased region" description="Basic and acidic residues" evidence="1">
    <location>
        <begin position="1045"/>
        <end position="1058"/>
    </location>
</feature>
<keyword evidence="2" id="KW-1133">Transmembrane helix</keyword>
<keyword evidence="5" id="KW-1185">Reference proteome</keyword>
<feature type="region of interest" description="Disordered" evidence="1">
    <location>
        <begin position="1576"/>
        <end position="1851"/>
    </location>
</feature>
<feature type="compositionally biased region" description="Low complexity" evidence="1">
    <location>
        <begin position="1271"/>
        <end position="1281"/>
    </location>
</feature>
<feature type="transmembrane region" description="Helical" evidence="2">
    <location>
        <begin position="605"/>
        <end position="631"/>
    </location>
</feature>
<feature type="region of interest" description="Disordered" evidence="1">
    <location>
        <begin position="1298"/>
        <end position="1343"/>
    </location>
</feature>
<feature type="transmembrane region" description="Helical" evidence="2">
    <location>
        <begin position="686"/>
        <end position="708"/>
    </location>
</feature>
<dbReference type="GO" id="GO:0016020">
    <property type="term" value="C:membrane"/>
    <property type="evidence" value="ECO:0007669"/>
    <property type="project" value="TreeGrafter"/>
</dbReference>
<sequence>MRMLFDVSVPWEVRTGDASLHSCRSRPSIAPSQSLSRSGTPIGAYNGTEAVTAASSMTKITTVTARTRTLARTRSSSRWKRVRTGAGSGSGSGSFLTLLLVALLICLGGLGVDAWPYVDCSGPNPILALGQVTAYYDHANSSIGLELDGNFTNAYWAQGYTDAATSAWRTSIQTTLMGTQLYRSEGPACSPDGGIIVGGCPTAPGPGRLQTSFNISQSAPYAELMVTLQIVGSNNQSIVCVSILLEQTMPNVNTALSYLPLALACLSGTLGLVATMMRAAVGNGLLGAAATYGLASEAIAVHTPGFFDIIFYTQFMVMTGQLSVNYPSFYPTFTALFHWSFLEFKDSLAGKGPANATDVLKYGGPGSVNQNQIRVGNSTLDSVRDLSTLDGSNNNSSSSILKRDMDRFYREWREAKSRAIAHDLALQGVYESLRHGPSLTSRPLQRRQEITATTDTAVSSPTSSPSATTTTTTTTTTTSTDDSDPTPPSSRSPPRSKSTSARQPPPTRPPPSRTSYIAPTSTLVIPTITDPFTNTSGTNVQYNVSRFGIESYAAAIGAFPLDLFLGTLINAALAAVGSLLVSAALLGFAWIMAKEKHQRGKTLEHALNFVVGNLLRVWCLIYTPLALSAMYQLTISGSVARTVISAASLLILSVGATIFFTWRILRASSELLLYDDQGTLLKYGTLYNTLAHEGTLFFLVTLLVRFLWGLSVAMLSSFGVAQVAILMVVEVGYLLVIAVKWPYAESGDNKFHLFLSVIRIAITGCTIAYLPQVEASPEVRELFAYIQMSLHLAVFIVIFALLLWNLIQVVMFWKMRHSDKWKGPTKTYNFEDPIEGTEPGWGLTSRPLSGGGVHTRGIPVATHDGDDDDDGSGPARNKRFTVVSYSSLGSSSHNTRVDSMQRALHAPSSPHQQRVSRLGDNTEEDAFLYGSPAERYRQSRLLDNRRSRLKQSSTSEIGCAAEESIAERGLDTLVPLTAAAIAEATVNTAPAPPKQPSQTAESESGTLEKSSVTEQLGATSGAGVGLPQRESYANFQRMSQQQQDPRTRRMSDITRDGPHLYQPAKTEQDSSAVQDAKSMPSGSGGTGVLAGVIASLGNVFKFGRRAGRGASSNGNGTKPKPFEVIRPPRRELVQEPSSASSFVARHADETGSQVGGDQLRELNSLGISRFFQESDRGYEENRNLFVANPTAMISRNGSLVSSAESQRQQAPFAHSSLIRQSSGGTLASVQTLGHARSKGVGPSGLGTGATVSGAGVGSSLSHLPSAGSMRGTGTSTAGSITGSIAGDRASLMAGLAGLDSSSHSEHGGNTSNSDRDSRRASSARLSTLGGGSQIYPPRHSAESSNNIAEALRADSPLLLQGGGTLKVFKGPEKKAVRYLHDSATEQEGSAAEAAAAEAAAATAAAATASIAAPSMPPLLLPRLETNQQQITSHPEADSTLSSGSLLLSSPSSTSAKDQAKIRGGASGQDSSSTTSPTDSQPSPKTNIAASAGRMQEILGRIFPDSSIRLAGDMNDEGDDSESILSRGSSSTFSSHGQRAKVVRAEEDDDGPLDLLHVDDFDDSMSVEKYDMLMPVMEGDSDDDDHDSLQRMSTHSTQKLQHYPYQQQRHQEDYLTAGGSSGAFDPDRTPRQSMFDTRLVSNSSTPSNSTAAVHATGMDSRAGGVPRPSSSMSSSSTPEGHLQPGSSMTRTLSGPSSSGYNASSRPTSPAGASLHRQSGIQKVRSKSSFSSRPLAQTPLHSPSFQFASVGSLAPGSNSGSGSGSMGSGQGSSVSLPHVALGSSPGGYPSGLLGAEYLSRQSSVQSATSSRTDYQDAPSYFSDPYHSNNSSNSNYHQPSSVPNQSYLNRNPSIATVMTNRTDDSFVTAFSQEHSDEDEPHHGL</sequence>
<feature type="region of interest" description="Disordered" evidence="1">
    <location>
        <begin position="888"/>
        <end position="917"/>
    </location>
</feature>
<dbReference type="InterPro" id="IPR010308">
    <property type="entry name" value="TRP_C"/>
</dbReference>
<feature type="domain" description="TRP C-terminal" evidence="3">
    <location>
        <begin position="482"/>
        <end position="818"/>
    </location>
</feature>
<protein>
    <recommendedName>
        <fullName evidence="3">TRP C-terminal domain-containing protein</fullName>
    </recommendedName>
</protein>
<organism evidence="4 5">
    <name type="scientific">Entomortierella parvispora</name>
    <dbReference type="NCBI Taxonomy" id="205924"/>
    <lineage>
        <taxon>Eukaryota</taxon>
        <taxon>Fungi</taxon>
        <taxon>Fungi incertae sedis</taxon>
        <taxon>Mucoromycota</taxon>
        <taxon>Mortierellomycotina</taxon>
        <taxon>Mortierellomycetes</taxon>
        <taxon>Mortierellales</taxon>
        <taxon>Mortierellaceae</taxon>
        <taxon>Entomortierella</taxon>
    </lineage>
</organism>
<feature type="compositionally biased region" description="Pro residues" evidence="1">
    <location>
        <begin position="503"/>
        <end position="512"/>
    </location>
</feature>
<gene>
    <name evidence="4" type="ORF">EMPS_01840</name>
</gene>
<feature type="transmembrane region" description="Helical" evidence="2">
    <location>
        <begin position="643"/>
        <end position="665"/>
    </location>
</feature>
<feature type="transmembrane region" description="Helical" evidence="2">
    <location>
        <begin position="720"/>
        <end position="739"/>
    </location>
</feature>
<feature type="compositionally biased region" description="Polar residues" evidence="1">
    <location>
        <begin position="996"/>
        <end position="1018"/>
    </location>
</feature>
<evidence type="ECO:0000256" key="1">
    <source>
        <dbReference type="SAM" id="MobiDB-lite"/>
    </source>
</evidence>
<feature type="region of interest" description="Disordered" evidence="1">
    <location>
        <begin position="1427"/>
        <end position="1486"/>
    </location>
</feature>
<feature type="compositionally biased region" description="Low complexity" evidence="1">
    <location>
        <begin position="1692"/>
        <end position="1703"/>
    </location>
</feature>
<feature type="region of interest" description="Disordered" evidence="1">
    <location>
        <begin position="1509"/>
        <end position="1546"/>
    </location>
</feature>
<feature type="compositionally biased region" description="Gly residues" evidence="1">
    <location>
        <begin position="1757"/>
        <end position="1768"/>
    </location>
</feature>
<comment type="caution">
    <text evidence="4">The sequence shown here is derived from an EMBL/GenBank/DDBJ whole genome shotgun (WGS) entry which is preliminary data.</text>
</comment>
<dbReference type="PANTHER" id="PTHR31145">
    <property type="entry name" value="INTEGRAL MEMBRANE PROTEIN (AFU_ORTHOLOGUE AFUA_7G01610)"/>
    <property type="match status" value="1"/>
</dbReference>
<dbReference type="PANTHER" id="PTHR31145:SF6">
    <property type="entry name" value="INTEGRAL MEMBRANE PROTEIN (AFU_ORTHOLOGUE AFUA_7G01610)"/>
    <property type="match status" value="1"/>
</dbReference>
<dbReference type="Proteomes" id="UP000827284">
    <property type="component" value="Unassembled WGS sequence"/>
</dbReference>
<dbReference type="Pfam" id="PF06011">
    <property type="entry name" value="TRP"/>
    <property type="match status" value="2"/>
</dbReference>
<feature type="compositionally biased region" description="Polar residues" evidence="1">
    <location>
        <begin position="1833"/>
        <end position="1851"/>
    </location>
</feature>
<feature type="compositionally biased region" description="Low complexity" evidence="1">
    <location>
        <begin position="492"/>
        <end position="502"/>
    </location>
</feature>
<accession>A0A9P3H3N0</accession>
<feature type="region of interest" description="Disordered" evidence="1">
    <location>
        <begin position="987"/>
        <end position="1084"/>
    </location>
</feature>
<feature type="region of interest" description="Disordered" evidence="1">
    <location>
        <begin position="452"/>
        <end position="519"/>
    </location>
</feature>
<feature type="region of interest" description="Disordered" evidence="1">
    <location>
        <begin position="1262"/>
        <end position="1281"/>
    </location>
</feature>
<feature type="transmembrane region" description="Helical" evidence="2">
    <location>
        <begin position="95"/>
        <end position="118"/>
    </location>
</feature>
<name>A0A9P3H3N0_9FUNG</name>
<keyword evidence="2" id="KW-0472">Membrane</keyword>
<feature type="domain" description="TRP C-terminal" evidence="3">
    <location>
        <begin position="281"/>
        <end position="341"/>
    </location>
</feature>
<dbReference type="OrthoDB" id="2115177at2759"/>
<feature type="compositionally biased region" description="Polar residues" evidence="1">
    <location>
        <begin position="1031"/>
        <end position="1044"/>
    </location>
</feature>
<feature type="compositionally biased region" description="Low complexity" evidence="1">
    <location>
        <begin position="1788"/>
        <end position="1810"/>
    </location>
</feature>
<feature type="compositionally biased region" description="Low complexity" evidence="1">
    <location>
        <begin position="452"/>
        <end position="480"/>
    </location>
</feature>
<feature type="compositionally biased region" description="Low complexity" evidence="1">
    <location>
        <begin position="1639"/>
        <end position="1652"/>
    </location>
</feature>
<dbReference type="EMBL" id="BQFW01000002">
    <property type="protein sequence ID" value="GJJ69494.1"/>
    <property type="molecule type" value="Genomic_DNA"/>
</dbReference>
<reference evidence="4" key="1">
    <citation type="submission" date="2021-11" db="EMBL/GenBank/DDBJ databases">
        <authorList>
            <person name="Herlambang A."/>
            <person name="Guo Y."/>
            <person name="Takashima Y."/>
            <person name="Nishizawa T."/>
        </authorList>
    </citation>
    <scope>NUCLEOTIDE SEQUENCE</scope>
    <source>
        <strain evidence="4">E1425</strain>
    </source>
</reference>
<feature type="compositionally biased region" description="Low complexity" evidence="1">
    <location>
        <begin position="1438"/>
        <end position="1454"/>
    </location>
</feature>